<comment type="caution">
    <text evidence="6">The sequence shown here is derived from an EMBL/GenBank/DDBJ whole genome shotgun (WGS) entry which is preliminary data.</text>
</comment>
<evidence type="ECO:0000256" key="3">
    <source>
        <dbReference type="PROSITE-ProRule" id="PRU00121"/>
    </source>
</evidence>
<dbReference type="InterPro" id="IPR038178">
    <property type="entry name" value="Kringle_sf"/>
</dbReference>
<dbReference type="GO" id="GO:0004175">
    <property type="term" value="F:endopeptidase activity"/>
    <property type="evidence" value="ECO:0007669"/>
    <property type="project" value="TreeGrafter"/>
</dbReference>
<comment type="caution">
    <text evidence="3">Lacks conserved residue(s) required for the propagation of feature annotation.</text>
</comment>
<dbReference type="EMBL" id="UYJE01004736">
    <property type="protein sequence ID" value="VDI30992.1"/>
    <property type="molecule type" value="Genomic_DNA"/>
</dbReference>
<evidence type="ECO:0000256" key="1">
    <source>
        <dbReference type="ARBA" id="ARBA00022572"/>
    </source>
</evidence>
<dbReference type="InterPro" id="IPR050759">
    <property type="entry name" value="Serine_protease_kringle"/>
</dbReference>
<evidence type="ECO:0000256" key="4">
    <source>
        <dbReference type="SAM" id="Phobius"/>
    </source>
</evidence>
<dbReference type="PRINTS" id="PR00018">
    <property type="entry name" value="KRINGLE"/>
</dbReference>
<dbReference type="InterPro" id="IPR000001">
    <property type="entry name" value="Kringle"/>
</dbReference>
<evidence type="ECO:0000259" key="5">
    <source>
        <dbReference type="PROSITE" id="PS50070"/>
    </source>
</evidence>
<keyword evidence="4" id="KW-0472">Membrane</keyword>
<reference evidence="6" key="1">
    <citation type="submission" date="2018-11" db="EMBL/GenBank/DDBJ databases">
        <authorList>
            <person name="Alioto T."/>
            <person name="Alioto T."/>
        </authorList>
    </citation>
    <scope>NUCLEOTIDE SEQUENCE</scope>
</reference>
<dbReference type="SMART" id="SM00130">
    <property type="entry name" value="KR"/>
    <property type="match status" value="1"/>
</dbReference>
<feature type="domain" description="Kringle" evidence="5">
    <location>
        <begin position="42"/>
        <end position="108"/>
    </location>
</feature>
<proteinExistence type="predicted"/>
<feature type="transmembrane region" description="Helical" evidence="4">
    <location>
        <begin position="353"/>
        <end position="380"/>
    </location>
</feature>
<dbReference type="SUPFAM" id="SSF57440">
    <property type="entry name" value="Kringle-like"/>
    <property type="match status" value="1"/>
</dbReference>
<gene>
    <name evidence="6" type="ORF">MGAL_10B000539</name>
</gene>
<dbReference type="CDD" id="cd00108">
    <property type="entry name" value="KR"/>
    <property type="match status" value="1"/>
</dbReference>
<keyword evidence="7" id="KW-1185">Reference proteome</keyword>
<dbReference type="GO" id="GO:0005102">
    <property type="term" value="F:signaling receptor binding"/>
    <property type="evidence" value="ECO:0007669"/>
    <property type="project" value="TreeGrafter"/>
</dbReference>
<keyword evidence="1 3" id="KW-0420">Kringle</keyword>
<sequence length="403" mass="45901">MYPRTARCLQKQKTQTEDKRPMCNAMTASVRTDCLENPNDVQSYTGTTSVTHTGKTCQRWDTDSPHFRNYRYFSEPHNYCRAPDNYRKLLCYTLDVNKRWECCDIPQCGLSADTVTVTNTQATSAKSVTGIRHIDNAVMVTSCYKLDSSWKDVRWGNFSENYSLCENLCKQALPTYTYYGTSVEQCFCGKTIPTLSNNNENNCAVQNSFRWLLTVSKIGKSFTTRFMDLINTDTSQSTIMKSTSIKKSITATSANAHTSISTESTLSTTDIEMSTSKGMRPRKLLCKCPKRLVNTKWHFLDGKNITDDEVRKIVVEDFNKNIKSEISVDKKTVSKEVRKKNSSVNKRKSSQSIGWGCIVFLILPVVFLIAIDILNCCIHFQSRLGDRKRNRIGPTCNIQDFER</sequence>
<dbReference type="AlphaFoldDB" id="A0A8B6EA82"/>
<dbReference type="OrthoDB" id="6157674at2759"/>
<dbReference type="Proteomes" id="UP000596742">
    <property type="component" value="Unassembled WGS sequence"/>
</dbReference>
<evidence type="ECO:0000256" key="2">
    <source>
        <dbReference type="ARBA" id="ARBA00023157"/>
    </source>
</evidence>
<name>A0A8B6EA82_MYTGA</name>
<dbReference type="Pfam" id="PF00051">
    <property type="entry name" value="Kringle"/>
    <property type="match status" value="1"/>
</dbReference>
<dbReference type="InterPro" id="IPR013806">
    <property type="entry name" value="Kringle-like"/>
</dbReference>
<accession>A0A8B6EA82</accession>
<dbReference type="PANTHER" id="PTHR24261">
    <property type="entry name" value="PLASMINOGEN-RELATED"/>
    <property type="match status" value="1"/>
</dbReference>
<dbReference type="GO" id="GO:0005615">
    <property type="term" value="C:extracellular space"/>
    <property type="evidence" value="ECO:0007669"/>
    <property type="project" value="TreeGrafter"/>
</dbReference>
<feature type="disulfide bond" evidence="3">
    <location>
        <begin position="80"/>
        <end position="103"/>
    </location>
</feature>
<evidence type="ECO:0000313" key="6">
    <source>
        <dbReference type="EMBL" id="VDI30992.1"/>
    </source>
</evidence>
<dbReference type="Gene3D" id="2.40.20.10">
    <property type="entry name" value="Plasminogen Kringle 4"/>
    <property type="match status" value="1"/>
</dbReference>
<dbReference type="PANTHER" id="PTHR24261:SF7">
    <property type="entry name" value="KRINGLE DOMAIN-CONTAINING PROTEIN"/>
    <property type="match status" value="1"/>
</dbReference>
<dbReference type="PROSITE" id="PS50070">
    <property type="entry name" value="KRINGLE_2"/>
    <property type="match status" value="1"/>
</dbReference>
<organism evidence="6 7">
    <name type="scientific">Mytilus galloprovincialis</name>
    <name type="common">Mediterranean mussel</name>
    <dbReference type="NCBI Taxonomy" id="29158"/>
    <lineage>
        <taxon>Eukaryota</taxon>
        <taxon>Metazoa</taxon>
        <taxon>Spiralia</taxon>
        <taxon>Lophotrochozoa</taxon>
        <taxon>Mollusca</taxon>
        <taxon>Bivalvia</taxon>
        <taxon>Autobranchia</taxon>
        <taxon>Pteriomorphia</taxon>
        <taxon>Mytilida</taxon>
        <taxon>Mytiloidea</taxon>
        <taxon>Mytilidae</taxon>
        <taxon>Mytilinae</taxon>
        <taxon>Mytilus</taxon>
    </lineage>
</organism>
<keyword evidence="4" id="KW-1133">Transmembrane helix</keyword>
<keyword evidence="2 3" id="KW-1015">Disulfide bond</keyword>
<protein>
    <recommendedName>
        <fullName evidence="5">Kringle domain-containing protein</fullName>
    </recommendedName>
</protein>
<evidence type="ECO:0000313" key="7">
    <source>
        <dbReference type="Proteomes" id="UP000596742"/>
    </source>
</evidence>
<keyword evidence="4" id="KW-0812">Transmembrane</keyword>